<dbReference type="GO" id="GO:0006637">
    <property type="term" value="P:acyl-CoA metabolic process"/>
    <property type="evidence" value="ECO:0007669"/>
    <property type="project" value="InterPro"/>
</dbReference>
<feature type="active site" description="Charge relay system" evidence="1">
    <location>
        <position position="144"/>
    </location>
</feature>
<dbReference type="OrthoDB" id="9805123at2"/>
<keyword evidence="4" id="KW-1185">Reference proteome</keyword>
<dbReference type="InterPro" id="IPR016662">
    <property type="entry name" value="Acyl-CoA_thioEstase_long-chain"/>
</dbReference>
<evidence type="ECO:0000313" key="3">
    <source>
        <dbReference type="EMBL" id="RDV01640.1"/>
    </source>
</evidence>
<protein>
    <recommendedName>
        <fullName evidence="2">BAAT/Acyl-CoA thioester hydrolase C-terminal domain-containing protein</fullName>
    </recommendedName>
</protein>
<dbReference type="PIRSF" id="PIRSF016521">
    <property type="entry name" value="Acyl-CoA_hydro"/>
    <property type="match status" value="1"/>
</dbReference>
<dbReference type="PANTHER" id="PTHR10824:SF4">
    <property type="entry name" value="ACYL-COENZYME A THIOESTERASE 1-LIKE"/>
    <property type="match status" value="1"/>
</dbReference>
<organism evidence="3 4">
    <name type="scientific">Sphingorhabdus pulchriflava</name>
    <dbReference type="NCBI Taxonomy" id="2292257"/>
    <lineage>
        <taxon>Bacteria</taxon>
        <taxon>Pseudomonadati</taxon>
        <taxon>Pseudomonadota</taxon>
        <taxon>Alphaproteobacteria</taxon>
        <taxon>Sphingomonadales</taxon>
        <taxon>Sphingomonadaceae</taxon>
        <taxon>Sphingorhabdus</taxon>
    </lineage>
</organism>
<accession>A0A371B262</accession>
<evidence type="ECO:0000313" key="4">
    <source>
        <dbReference type="Proteomes" id="UP000263833"/>
    </source>
</evidence>
<name>A0A371B262_9SPHN</name>
<proteinExistence type="predicted"/>
<dbReference type="Gene3D" id="3.40.50.1820">
    <property type="entry name" value="alpha/beta hydrolase"/>
    <property type="match status" value="1"/>
</dbReference>
<feature type="active site" description="Charge relay system" evidence="1">
    <location>
        <position position="281"/>
    </location>
</feature>
<dbReference type="InterPro" id="IPR029058">
    <property type="entry name" value="AB_hydrolase_fold"/>
</dbReference>
<feature type="domain" description="BAAT/Acyl-CoA thioester hydrolase C-terminal" evidence="2">
    <location>
        <begin position="115"/>
        <end position="327"/>
    </location>
</feature>
<dbReference type="GO" id="GO:0006631">
    <property type="term" value="P:fatty acid metabolic process"/>
    <property type="evidence" value="ECO:0007669"/>
    <property type="project" value="TreeGrafter"/>
</dbReference>
<dbReference type="GO" id="GO:0047617">
    <property type="term" value="F:fatty acyl-CoA hydrolase activity"/>
    <property type="evidence" value="ECO:0007669"/>
    <property type="project" value="TreeGrafter"/>
</dbReference>
<dbReference type="SUPFAM" id="SSF53474">
    <property type="entry name" value="alpha/beta-Hydrolases"/>
    <property type="match status" value="1"/>
</dbReference>
<sequence>MMGWKRRLKIVLGGLIALVAVGAGLIYYSKPWVYPVSIKDPGPTGIRVTSNGLFGNYYPAADGKRAPTILLIGGSEGGLGLHMTHFAKGLQRAGYTVFHLSYWRAPSQPKRLEEIPVEYFEKALVWLKSQSAVDPERMAMAGWSRGSEATVLVAARNNALKAIILGMPGSHVWPDFDWEAPWASKGTSGWSIDGKRLPAVSLENVPFTLDPATGAASALAETVKTPGAALPIAGVSIPVLMICGAKDNIWASCPMAKAMKATANSAKKAEVSLIEHPDAGHVAFGAPAERGSKLHKSFGNFGGGTADANQAALENAFPKMLAFLEKSFEAKQ</sequence>
<evidence type="ECO:0000256" key="1">
    <source>
        <dbReference type="PIRSR" id="PIRSR016521-1"/>
    </source>
</evidence>
<dbReference type="Pfam" id="PF08840">
    <property type="entry name" value="BAAT_C"/>
    <property type="match status" value="1"/>
</dbReference>
<dbReference type="Proteomes" id="UP000263833">
    <property type="component" value="Unassembled WGS sequence"/>
</dbReference>
<dbReference type="EMBL" id="QRGP01000003">
    <property type="protein sequence ID" value="RDV01640.1"/>
    <property type="molecule type" value="Genomic_DNA"/>
</dbReference>
<gene>
    <name evidence="3" type="ORF">DXH95_15250</name>
</gene>
<dbReference type="AlphaFoldDB" id="A0A371B262"/>
<dbReference type="InterPro" id="IPR014940">
    <property type="entry name" value="BAAT_C"/>
</dbReference>
<reference evidence="4" key="1">
    <citation type="submission" date="2018-08" db="EMBL/GenBank/DDBJ databases">
        <authorList>
            <person name="Kim S.-J."/>
            <person name="Jung G.-Y."/>
        </authorList>
    </citation>
    <scope>NUCLEOTIDE SEQUENCE [LARGE SCALE GENOMIC DNA]</scope>
    <source>
        <strain evidence="4">GY_G</strain>
    </source>
</reference>
<comment type="caution">
    <text evidence="3">The sequence shown here is derived from an EMBL/GenBank/DDBJ whole genome shotgun (WGS) entry which is preliminary data.</text>
</comment>
<dbReference type="PANTHER" id="PTHR10824">
    <property type="entry name" value="ACYL-COENZYME A THIOESTERASE-RELATED"/>
    <property type="match status" value="1"/>
</dbReference>
<feature type="active site" description="Charge relay system" evidence="1">
    <location>
        <position position="247"/>
    </location>
</feature>
<dbReference type="RefSeq" id="WP_115550422.1">
    <property type="nucleotide sequence ID" value="NZ_QRGP01000003.1"/>
</dbReference>
<evidence type="ECO:0000259" key="2">
    <source>
        <dbReference type="Pfam" id="PF08840"/>
    </source>
</evidence>